<gene>
    <name evidence="7" type="ORF">SETIT_3G000500v2</name>
</gene>
<feature type="region of interest" description="Disordered" evidence="5">
    <location>
        <begin position="431"/>
        <end position="467"/>
    </location>
</feature>
<organism evidence="7">
    <name type="scientific">Setaria italica</name>
    <name type="common">Foxtail millet</name>
    <name type="synonym">Panicum italicum</name>
    <dbReference type="NCBI Taxonomy" id="4555"/>
    <lineage>
        <taxon>Eukaryota</taxon>
        <taxon>Viridiplantae</taxon>
        <taxon>Streptophyta</taxon>
        <taxon>Embryophyta</taxon>
        <taxon>Tracheophyta</taxon>
        <taxon>Spermatophyta</taxon>
        <taxon>Magnoliopsida</taxon>
        <taxon>Liliopsida</taxon>
        <taxon>Poales</taxon>
        <taxon>Poaceae</taxon>
        <taxon>PACMAD clade</taxon>
        <taxon>Panicoideae</taxon>
        <taxon>Panicodae</taxon>
        <taxon>Paniceae</taxon>
        <taxon>Cenchrinae</taxon>
        <taxon>Setaria</taxon>
    </lineage>
</organism>
<dbReference type="PANTHER" id="PTHR31744:SF210">
    <property type="entry name" value="NAC DOMAIN-CONTAINING PROTEIN 86-LIKE"/>
    <property type="match status" value="1"/>
</dbReference>
<dbReference type="InterPro" id="IPR036093">
    <property type="entry name" value="NAC_dom_sf"/>
</dbReference>
<dbReference type="EMBL" id="CM003530">
    <property type="protein sequence ID" value="RCV14711.1"/>
    <property type="molecule type" value="Genomic_DNA"/>
</dbReference>
<name>A0A368Q9P8_SETIT</name>
<evidence type="ECO:0000256" key="4">
    <source>
        <dbReference type="ARBA" id="ARBA00023242"/>
    </source>
</evidence>
<dbReference type="Pfam" id="PF02365">
    <property type="entry name" value="NAM"/>
    <property type="match status" value="1"/>
</dbReference>
<keyword evidence="4" id="KW-0539">Nucleus</keyword>
<evidence type="ECO:0000256" key="3">
    <source>
        <dbReference type="ARBA" id="ARBA00023163"/>
    </source>
</evidence>
<dbReference type="STRING" id="4555.A0A368Q9P8"/>
<evidence type="ECO:0000256" key="5">
    <source>
        <dbReference type="SAM" id="MobiDB-lite"/>
    </source>
</evidence>
<feature type="compositionally biased region" description="Low complexity" evidence="5">
    <location>
        <begin position="442"/>
        <end position="455"/>
    </location>
</feature>
<evidence type="ECO:0000256" key="1">
    <source>
        <dbReference type="ARBA" id="ARBA00023015"/>
    </source>
</evidence>
<dbReference type="PANTHER" id="PTHR31744">
    <property type="entry name" value="PROTEIN CUP-SHAPED COTYLEDON 2-RELATED"/>
    <property type="match status" value="1"/>
</dbReference>
<proteinExistence type="predicted"/>
<evidence type="ECO:0000256" key="2">
    <source>
        <dbReference type="ARBA" id="ARBA00023125"/>
    </source>
</evidence>
<dbReference type="InterPro" id="IPR003441">
    <property type="entry name" value="NAC-dom"/>
</dbReference>
<evidence type="ECO:0000259" key="6">
    <source>
        <dbReference type="PROSITE" id="PS51005"/>
    </source>
</evidence>
<evidence type="ECO:0000313" key="7">
    <source>
        <dbReference type="EMBL" id="RCV14711.1"/>
    </source>
</evidence>
<protein>
    <recommendedName>
        <fullName evidence="6">NAC domain-containing protein</fullName>
    </recommendedName>
</protein>
<dbReference type="SUPFAM" id="SSF101941">
    <property type="entry name" value="NAC domain"/>
    <property type="match status" value="1"/>
</dbReference>
<sequence>MLQTLLAPHNISTLDLIPPIFVVLDIPAFTTLLLQPELFLLYFQFCILLLSILLLKENCTILPMAKTSLPPGFRFHPTDVELTVYYLKRKLLGKHLRCNAITEIDLYKFAPWDLPEKASLESNDLVWYFFCPRDRKYSSGLRTNRSTGVGYWKATGKDRPVFYNSRTVGMKRTLVFHLGKPPRGDRTDWVMYEYRLEDEELAASGVKLDACVLCKIFQKSGPGPKIGAQYGAPFNEEDWNDASNVECSPFAPSVAPRAPESSHGGLNSAGQHLAVSYDGKVSMGLLSESNNERAVNRVHPDRPSNIPIDCIHIELLTEIIRCSSTNLLCTAAEDGLLPDSTAGYGNEDGVSLDDTETIFCGVDEVASQPVVNNSNHCDSCEHLMHPMPEARGTEQYLELNDLSFSLADGPDSCGMLSSHDISIEHPFDLEPRSEQDSLDCISNTGNTSTSTTGGSFPSVPAVDERRT</sequence>
<feature type="domain" description="NAC" evidence="6">
    <location>
        <begin position="69"/>
        <end position="219"/>
    </location>
</feature>
<dbReference type="OrthoDB" id="645697at2759"/>
<dbReference type="GO" id="GO:0006355">
    <property type="term" value="P:regulation of DNA-templated transcription"/>
    <property type="evidence" value="ECO:0007669"/>
    <property type="project" value="InterPro"/>
</dbReference>
<keyword evidence="3" id="KW-0804">Transcription</keyword>
<accession>A0A368Q9P8</accession>
<dbReference type="AlphaFoldDB" id="A0A368Q9P8"/>
<reference evidence="7" key="2">
    <citation type="submission" date="2015-07" db="EMBL/GenBank/DDBJ databases">
        <authorList>
            <person name="Noorani M."/>
        </authorList>
    </citation>
    <scope>NUCLEOTIDE SEQUENCE</scope>
    <source>
        <strain evidence="7">Yugu1</strain>
    </source>
</reference>
<dbReference type="GO" id="GO:0003677">
    <property type="term" value="F:DNA binding"/>
    <property type="evidence" value="ECO:0007669"/>
    <property type="project" value="UniProtKB-KW"/>
</dbReference>
<dbReference type="Gene3D" id="2.170.150.80">
    <property type="entry name" value="NAC domain"/>
    <property type="match status" value="1"/>
</dbReference>
<reference evidence="7" key="1">
    <citation type="journal article" date="2012" name="Nat. Biotechnol.">
        <title>Reference genome sequence of the model plant Setaria.</title>
        <authorList>
            <person name="Bennetzen J.L."/>
            <person name="Schmutz J."/>
            <person name="Wang H."/>
            <person name="Percifield R."/>
            <person name="Hawkins J."/>
            <person name="Pontaroli A.C."/>
            <person name="Estep M."/>
            <person name="Feng L."/>
            <person name="Vaughn J.N."/>
            <person name="Grimwood J."/>
            <person name="Jenkins J."/>
            <person name="Barry K."/>
            <person name="Lindquist E."/>
            <person name="Hellsten U."/>
            <person name="Deshpande S."/>
            <person name="Wang X."/>
            <person name="Wu X."/>
            <person name="Mitros T."/>
            <person name="Triplett J."/>
            <person name="Yang X."/>
            <person name="Ye C.Y."/>
            <person name="Mauro-Herrera M."/>
            <person name="Wang L."/>
            <person name="Li P."/>
            <person name="Sharma M."/>
            <person name="Sharma R."/>
            <person name="Ronald P.C."/>
            <person name="Panaud O."/>
            <person name="Kellogg E.A."/>
            <person name="Brutnell T.P."/>
            <person name="Doust A.N."/>
            <person name="Tuskan G.A."/>
            <person name="Rokhsar D."/>
            <person name="Devos K.M."/>
        </authorList>
    </citation>
    <scope>NUCLEOTIDE SEQUENCE [LARGE SCALE GENOMIC DNA]</scope>
    <source>
        <strain evidence="7">Yugu1</strain>
    </source>
</reference>
<keyword evidence="1" id="KW-0805">Transcription regulation</keyword>
<keyword evidence="2" id="KW-0238">DNA-binding</keyword>
<dbReference type="PROSITE" id="PS51005">
    <property type="entry name" value="NAC"/>
    <property type="match status" value="1"/>
</dbReference>
<dbReference type="KEGG" id="sita:101776162"/>